<evidence type="ECO:0000313" key="2">
    <source>
        <dbReference type="RefSeq" id="XP_075080396.1"/>
    </source>
</evidence>
<proteinExistence type="predicted"/>
<keyword evidence="1" id="KW-1185">Reference proteome</keyword>
<protein>
    <submittedName>
        <fullName evidence="2">Uncharacterized protein LOC142165908</fullName>
    </submittedName>
</protein>
<reference evidence="1" key="1">
    <citation type="journal article" date="2014" name="Nat. Commun.">
        <title>The tobacco genome sequence and its comparison with those of tomato and potato.</title>
        <authorList>
            <person name="Sierro N."/>
            <person name="Battey J.N."/>
            <person name="Ouadi S."/>
            <person name="Bakaher N."/>
            <person name="Bovet L."/>
            <person name="Willig A."/>
            <person name="Goepfert S."/>
            <person name="Peitsch M.C."/>
            <person name="Ivanov N.V."/>
        </authorList>
    </citation>
    <scope>NUCLEOTIDE SEQUENCE [LARGE SCALE GENOMIC DNA]</scope>
</reference>
<dbReference type="Proteomes" id="UP000790787">
    <property type="component" value="Chromosome 11"/>
</dbReference>
<evidence type="ECO:0000313" key="1">
    <source>
        <dbReference type="Proteomes" id="UP000790787"/>
    </source>
</evidence>
<name>A0AC58S5Y6_TOBAC</name>
<dbReference type="RefSeq" id="XP_075080396.1">
    <property type="nucleotide sequence ID" value="XM_075224295.1"/>
</dbReference>
<accession>A0AC58S5Y6</accession>
<sequence length="423" mass="48229">MFTTGYELFRMKDDESIQDMYTRFTSIVNGLHSIGEESKVNATTEAKDLQKLTIDELIGNLKTYEMKKMKDHEIREPKREKNLVLKVDNNDSSGEDGDMAYLTRRFQKMVRRNRDILKRAAQADQKAMTCVINTGNQDISLKIVLFTSKTSTTLDAWYDSSSEYEGNDEQRDTSMMEVEIESAEYDSIFALMAKSDEGKDDDGDEGAVKGSIQSWYMDYDYSKHMTRSTDYFLSLKSLQGGSVSFGNSKKGYILGVRRVRKTLTHSIENVYYVNGLKYSLLSVSQICDKGNKVEFLSKTCTITNLVTGEVVLMAKRFKNIYISNFESLTSGDLTYLSVVDDDAELWHRRLGHASFSLLNKRVKKDLIQVKMSYNVVSIRSDHDTEFDNAKFNEFFAENGISHNFSAPITPPKNGVVERKNRSS</sequence>
<gene>
    <name evidence="2" type="primary">LOC142165908</name>
</gene>
<organism evidence="1 2">
    <name type="scientific">Nicotiana tabacum</name>
    <name type="common">Common tobacco</name>
    <dbReference type="NCBI Taxonomy" id="4097"/>
    <lineage>
        <taxon>Eukaryota</taxon>
        <taxon>Viridiplantae</taxon>
        <taxon>Streptophyta</taxon>
        <taxon>Embryophyta</taxon>
        <taxon>Tracheophyta</taxon>
        <taxon>Spermatophyta</taxon>
        <taxon>Magnoliopsida</taxon>
        <taxon>eudicotyledons</taxon>
        <taxon>Gunneridae</taxon>
        <taxon>Pentapetalae</taxon>
        <taxon>asterids</taxon>
        <taxon>lamiids</taxon>
        <taxon>Solanales</taxon>
        <taxon>Solanaceae</taxon>
        <taxon>Nicotianoideae</taxon>
        <taxon>Nicotianeae</taxon>
        <taxon>Nicotiana</taxon>
    </lineage>
</organism>
<reference evidence="2" key="2">
    <citation type="submission" date="2025-08" db="UniProtKB">
        <authorList>
            <consortium name="RefSeq"/>
        </authorList>
    </citation>
    <scope>IDENTIFICATION</scope>
    <source>
        <tissue evidence="2">Leaf</tissue>
    </source>
</reference>